<feature type="region of interest" description="Disordered" evidence="8">
    <location>
        <begin position="211"/>
        <end position="238"/>
    </location>
</feature>
<feature type="domain" description="EMI" evidence="11">
    <location>
        <begin position="94"/>
        <end position="170"/>
    </location>
</feature>
<feature type="compositionally biased region" description="Low complexity" evidence="8">
    <location>
        <begin position="49"/>
        <end position="58"/>
    </location>
</feature>
<organism evidence="12 13">
    <name type="scientific">Chanos chanos</name>
    <name type="common">Milkfish</name>
    <name type="synonym">Mugil chanos</name>
    <dbReference type="NCBI Taxonomy" id="29144"/>
    <lineage>
        <taxon>Eukaryota</taxon>
        <taxon>Metazoa</taxon>
        <taxon>Chordata</taxon>
        <taxon>Craniata</taxon>
        <taxon>Vertebrata</taxon>
        <taxon>Euteleostomi</taxon>
        <taxon>Actinopterygii</taxon>
        <taxon>Neopterygii</taxon>
        <taxon>Teleostei</taxon>
        <taxon>Ostariophysi</taxon>
        <taxon>Gonorynchiformes</taxon>
        <taxon>Chanidae</taxon>
        <taxon>Chanos</taxon>
    </lineage>
</organism>
<dbReference type="PANTHER" id="PTHR15427">
    <property type="entry name" value="EMILIN ELASTIN MICROFIBRIL INTERFACE-LOCATED PROTEIN ELASTIN MICROFIBRIL INTERFACER"/>
    <property type="match status" value="1"/>
</dbReference>
<proteinExistence type="predicted"/>
<dbReference type="RefSeq" id="XP_030630992.1">
    <property type="nucleotide sequence ID" value="XM_030775132.1"/>
</dbReference>
<feature type="coiled-coil region" evidence="7">
    <location>
        <begin position="323"/>
        <end position="357"/>
    </location>
</feature>
<feature type="coiled-coil region" evidence="7">
    <location>
        <begin position="440"/>
        <end position="467"/>
    </location>
</feature>
<evidence type="ECO:0000256" key="5">
    <source>
        <dbReference type="ARBA" id="ARBA00023054"/>
    </source>
</evidence>
<dbReference type="SUPFAM" id="SSF49842">
    <property type="entry name" value="TNF-like"/>
    <property type="match status" value="1"/>
</dbReference>
<evidence type="ECO:0000256" key="1">
    <source>
        <dbReference type="ARBA" id="ARBA00004498"/>
    </source>
</evidence>
<feature type="compositionally biased region" description="Polar residues" evidence="8">
    <location>
        <begin position="724"/>
        <end position="736"/>
    </location>
</feature>
<feature type="region of interest" description="Disordered" evidence="8">
    <location>
        <begin position="697"/>
        <end position="745"/>
    </location>
</feature>
<dbReference type="InterPro" id="IPR008983">
    <property type="entry name" value="Tumour_necrosis_fac-like_dom"/>
</dbReference>
<feature type="chain" id="PRO_5027082426" evidence="9">
    <location>
        <begin position="23"/>
        <end position="999"/>
    </location>
</feature>
<evidence type="ECO:0000313" key="13">
    <source>
        <dbReference type="RefSeq" id="XP_030630992.1"/>
    </source>
</evidence>
<comment type="subcellular location">
    <subcellularLocation>
        <location evidence="1">Secreted</location>
        <location evidence="1">Extracellular space</location>
        <location evidence="1">Extracellular matrix</location>
    </subcellularLocation>
</comment>
<accession>A0A6J2VGF9</accession>
<evidence type="ECO:0000256" key="8">
    <source>
        <dbReference type="SAM" id="MobiDB-lite"/>
    </source>
</evidence>
<keyword evidence="5 7" id="KW-0175">Coiled coil</keyword>
<feature type="region of interest" description="Disordered" evidence="8">
    <location>
        <begin position="833"/>
        <end position="865"/>
    </location>
</feature>
<feature type="coiled-coil region" evidence="7">
    <location>
        <begin position="756"/>
        <end position="804"/>
    </location>
</feature>
<feature type="region of interest" description="Disordered" evidence="8">
    <location>
        <begin position="168"/>
        <end position="196"/>
    </location>
</feature>
<dbReference type="Proteomes" id="UP000504632">
    <property type="component" value="Chromosome 5"/>
</dbReference>
<feature type="compositionally biased region" description="Basic and acidic residues" evidence="8">
    <location>
        <begin position="168"/>
        <end position="179"/>
    </location>
</feature>
<evidence type="ECO:0000256" key="3">
    <source>
        <dbReference type="ARBA" id="ARBA00022530"/>
    </source>
</evidence>
<evidence type="ECO:0000256" key="4">
    <source>
        <dbReference type="ARBA" id="ARBA00022729"/>
    </source>
</evidence>
<dbReference type="InterPro" id="IPR001073">
    <property type="entry name" value="C1q_dom"/>
</dbReference>
<keyword evidence="3" id="KW-0272">Extracellular matrix</keyword>
<dbReference type="InterPro" id="IPR050392">
    <property type="entry name" value="Collagen/C1q_domain"/>
</dbReference>
<dbReference type="InterPro" id="IPR011489">
    <property type="entry name" value="EMI_domain"/>
</dbReference>
<evidence type="ECO:0000256" key="9">
    <source>
        <dbReference type="SAM" id="SignalP"/>
    </source>
</evidence>
<evidence type="ECO:0000313" key="12">
    <source>
        <dbReference type="Proteomes" id="UP000504632"/>
    </source>
</evidence>
<dbReference type="SMART" id="SM00110">
    <property type="entry name" value="C1Q"/>
    <property type="match status" value="1"/>
</dbReference>
<name>A0A6J2VGF9_CHACN</name>
<dbReference type="PANTHER" id="PTHR15427:SF40">
    <property type="entry name" value="MULTIMERIN-2 PRECURSOR"/>
    <property type="match status" value="1"/>
</dbReference>
<dbReference type="PROSITE" id="PS50871">
    <property type="entry name" value="C1Q"/>
    <property type="match status" value="1"/>
</dbReference>
<evidence type="ECO:0000259" key="10">
    <source>
        <dbReference type="PROSITE" id="PS50871"/>
    </source>
</evidence>
<evidence type="ECO:0000259" key="11">
    <source>
        <dbReference type="PROSITE" id="PS51041"/>
    </source>
</evidence>
<dbReference type="OrthoDB" id="8963519at2759"/>
<keyword evidence="2" id="KW-0964">Secreted</keyword>
<dbReference type="CTD" id="566255"/>
<feature type="signal peptide" evidence="9">
    <location>
        <begin position="1"/>
        <end position="22"/>
    </location>
</feature>
<feature type="region of interest" description="Disordered" evidence="8">
    <location>
        <begin position="385"/>
        <end position="405"/>
    </location>
</feature>
<evidence type="ECO:0000256" key="2">
    <source>
        <dbReference type="ARBA" id="ARBA00022525"/>
    </source>
</evidence>
<protein>
    <submittedName>
        <fullName evidence="13">Multimerin-2</fullName>
    </submittedName>
</protein>
<reference evidence="13" key="1">
    <citation type="submission" date="2025-08" db="UniProtKB">
        <authorList>
            <consortium name="RefSeq"/>
        </authorList>
    </citation>
    <scope>IDENTIFICATION</scope>
</reference>
<dbReference type="InParanoid" id="A0A6J2VGF9"/>
<keyword evidence="6" id="KW-1015">Disulfide bond</keyword>
<feature type="domain" description="C1q" evidence="10">
    <location>
        <begin position="855"/>
        <end position="996"/>
    </location>
</feature>
<evidence type="ECO:0000256" key="6">
    <source>
        <dbReference type="ARBA" id="ARBA00023157"/>
    </source>
</evidence>
<gene>
    <name evidence="13" type="primary">mmrn2b</name>
</gene>
<feature type="region of interest" description="Disordered" evidence="8">
    <location>
        <begin position="27"/>
        <end position="91"/>
    </location>
</feature>
<dbReference type="Pfam" id="PF00386">
    <property type="entry name" value="C1q"/>
    <property type="match status" value="1"/>
</dbReference>
<sequence length="999" mass="110516">MMFPSLMPLPGLLLLLCVTTRCDLRARDPDVEDDSGGVRGWAQEMPGTPGMRHVPVPHGHGHRGTPGPRRPPPGEPRESSAPSSRDAPHQPARTGNWCAFVNHRVVTMAVLCGTENYTVKLVKPCPDGGSDCQTATYSLSSRPVYRQKQRVLTAIMWKCCPGHGGHDCQENEPDTHISDTSEVPVRSSEPAVAGVRESDKMMTDLLEDEDWEDRTVQSPSGPLVSTPHPNHTGTADDEVPPPASLPFFDSTSLLSIHHMMAAMMSQLRPVLDGFNQSIQHLSSQVEGLSRDLQQLKQGQEVHETNRGPDHRDPGVEERLESSFNQINQMRAQLSTQRDQLQQNLSDLKTEMEDKIRQSHIHTQVSVQALSESVEEVRLGQKRLEGELQKAHTDSGSLSGSRPAPEASVLEAITRLDKEVSNTSSQLINLARDSKNSSGTIKDLRIGLQNLEKRLEQVSQRSEVHFAETGLEVEAGKVMVLNRVSELAANVSAHEGQLREIDSELDYIYQQLQTKNITATEPACNCWVLAATVARIALEVSNVTNLAKRNQLALEDAKAEQSLGRWTTEVEDLHQGLLHVKESLAYEQEKTRTLYSNVSQIRALLLAGQQEIRGLKEKEDTKAFQIRGLSASFSSLLNDAIRHSDVLEVLLGEEVIEFTSWSPSEQGEFSIPALLEKIRLMQEQIESHEASIASLRTGDSTQDHMIGDDPAAFPEWTLANDPDTSDATNQDPLSDPTTGEGDEDYSVSDFWSLGREVEELAERISKLEGQCNNCTAASAAPSDSLGELREEIRSLNQRLEDHLRMFQSVFSHTEGLATSTRSLNLDQLWTMVKKKEGKRRKGRLSPDENEERGREPSNMRSKRSTGRDTLVAFSTNLLNGIPQRSKVTHRKVSMNHGGAYSPSTGEFHAPEAGLYLFLVTLNFERGPSLAVLSRGDAPVASLRERRGEQGGPVSGVFLLELQKGERVTLELVQGSLRQGKFEKNTFSGLLLVPTEVDRET</sequence>
<keyword evidence="12" id="KW-1185">Reference proteome</keyword>
<dbReference type="Gene3D" id="2.60.120.40">
    <property type="match status" value="1"/>
</dbReference>
<keyword evidence="4 9" id="KW-0732">Signal</keyword>
<dbReference type="AlphaFoldDB" id="A0A6J2VGF9"/>
<dbReference type="Pfam" id="PF07546">
    <property type="entry name" value="EMI"/>
    <property type="match status" value="1"/>
</dbReference>
<evidence type="ECO:0000256" key="7">
    <source>
        <dbReference type="SAM" id="Coils"/>
    </source>
</evidence>
<dbReference type="GeneID" id="115812647"/>
<dbReference type="PROSITE" id="PS51041">
    <property type="entry name" value="EMI"/>
    <property type="match status" value="1"/>
</dbReference>